<dbReference type="InterPro" id="IPR024775">
    <property type="entry name" value="DinB-like"/>
</dbReference>
<evidence type="ECO:0000256" key="1">
    <source>
        <dbReference type="ARBA" id="ARBA00023002"/>
    </source>
</evidence>
<dbReference type="NCBIfam" id="TIGR04345">
    <property type="entry name" value="ovoA_Cterm"/>
    <property type="match status" value="1"/>
</dbReference>
<feature type="domain" description="Methyltransferase type 12" evidence="5">
    <location>
        <begin position="526"/>
        <end position="647"/>
    </location>
</feature>
<dbReference type="CDD" id="cd02440">
    <property type="entry name" value="AdoMet_MTases"/>
    <property type="match status" value="1"/>
</dbReference>
<organism evidence="7 8">
    <name type="scientific">Paraglaciecola mesophila</name>
    <dbReference type="NCBI Taxonomy" id="197222"/>
    <lineage>
        <taxon>Bacteria</taxon>
        <taxon>Pseudomonadati</taxon>
        <taxon>Pseudomonadota</taxon>
        <taxon>Gammaproteobacteria</taxon>
        <taxon>Alteromonadales</taxon>
        <taxon>Alteromonadaceae</taxon>
        <taxon>Paraglaciecola</taxon>
    </lineage>
</organism>
<name>A0ABU9SWX8_9ALTE</name>
<dbReference type="InterPro" id="IPR027625">
    <property type="entry name" value="OvoA_Cterm"/>
</dbReference>
<dbReference type="InterPro" id="IPR005532">
    <property type="entry name" value="SUMF_dom"/>
</dbReference>
<sequence>MHAQQLNTIAEPEVEQMPRLNKPPLLSGTNVAAKRSELKRYFLQNWALYESLFDLINDDSAFYLRPEPLRHPLIFYFGHTAVFYVNKLMLGNFIGERVDKHIESTCAVGVDEMSWDDLSPDNYQWPTVSAVRDYRHKVKAMVSRFIDDMPLTLPITQDSPAWIILMGCEHEGIHIETSSVIMRMLDTQYLSDNGQWPACSDVEFVKPKNQQNLLVNVSPQDIRLGKPSSNNTYGWDNEYGISDISVGAFKASQTLVSNQEFLQFIDAGGYQTPELWTDEGKAWLKYTQATMPRFWLLNAGVYYQRNLIQEIPLPASWPVEVNYLEAKAFCNWKTKSSQGFVRLPTEAEWQVLRDTLKSDLPYWDTAPGNINLEHFASSCPVDLYLQGDFFDVIGNVWQWTESPIDGFDGFAVHPLYDDFSTPTFDGQHNLIKGGSWISTGNEATRDSRYAFRRHFFQHAGFRYVESNKEDIPITEVNPYESQVDISRMLHHQYGVNSGNKGHDIQQVLYHCQTLLSSATCNNTKALDIGCGTGRLSFELSHIFKQVDGIDFTARHIQHALQLKNRGQLRYALPNEGELQQFVEVGLQDVNLNGCYDNLHFFQGDGHNLKAHFDDYDLIVAHRVLDVLYDPQLFINQMLGRLKQGGILLLCSAYQWSEALTPKQKWLGGFKANGENQTSETHLKHLLAVHSELLTESEVISDVQLDSRSSQRQRNHLTLWKKH</sequence>
<dbReference type="PANTHER" id="PTHR23150:SF26">
    <property type="entry name" value="GENERIC METHYLTRANSFERASE"/>
    <property type="match status" value="1"/>
</dbReference>
<reference evidence="7 8" key="1">
    <citation type="submission" date="2024-03" db="EMBL/GenBank/DDBJ databases">
        <title>Community enrichment and isolation of bacterial strains for fucoidan degradation.</title>
        <authorList>
            <person name="Sichert A."/>
        </authorList>
    </citation>
    <scope>NUCLEOTIDE SEQUENCE [LARGE SCALE GENOMIC DNA]</scope>
    <source>
        <strain evidence="7 8">AS12</strain>
    </source>
</reference>
<dbReference type="InterPro" id="IPR013217">
    <property type="entry name" value="Methyltransf_12"/>
</dbReference>
<comment type="caution">
    <text evidence="7">The sequence shown here is derived from an EMBL/GenBank/DDBJ whole genome shotgun (WGS) entry which is preliminary data.</text>
</comment>
<dbReference type="InterPro" id="IPR029063">
    <property type="entry name" value="SAM-dependent_MTases_sf"/>
</dbReference>
<keyword evidence="1" id="KW-0560">Oxidoreductase</keyword>
<dbReference type="InterPro" id="IPR027577">
    <property type="entry name" value="OvoA_Nterm"/>
</dbReference>
<dbReference type="InterPro" id="IPR051043">
    <property type="entry name" value="Sulfatase_Mod_Factor_Kinase"/>
</dbReference>
<dbReference type="Gene3D" id="3.90.1580.10">
    <property type="entry name" value="paralog of FGE (formylglycine-generating enzyme)"/>
    <property type="match status" value="1"/>
</dbReference>
<dbReference type="SUPFAM" id="SSF56436">
    <property type="entry name" value="C-type lectin-like"/>
    <property type="match status" value="1"/>
</dbReference>
<evidence type="ECO:0000259" key="5">
    <source>
        <dbReference type="Pfam" id="PF08242"/>
    </source>
</evidence>
<dbReference type="InterPro" id="IPR042095">
    <property type="entry name" value="SUMF_sf"/>
</dbReference>
<dbReference type="NCBIfam" id="TIGR04344">
    <property type="entry name" value="ovoA_Nterm"/>
    <property type="match status" value="1"/>
</dbReference>
<feature type="domain" description="DinB-like" evidence="6">
    <location>
        <begin position="42"/>
        <end position="177"/>
    </location>
</feature>
<proteinExistence type="predicted"/>
<evidence type="ECO:0000313" key="8">
    <source>
        <dbReference type="Proteomes" id="UP001461163"/>
    </source>
</evidence>
<dbReference type="Pfam" id="PF03781">
    <property type="entry name" value="FGE-sulfatase"/>
    <property type="match status" value="1"/>
</dbReference>
<keyword evidence="2" id="KW-0408">Iron</keyword>
<evidence type="ECO:0000259" key="6">
    <source>
        <dbReference type="Pfam" id="PF12867"/>
    </source>
</evidence>
<dbReference type="EMBL" id="JBBMQS010000007">
    <property type="protein sequence ID" value="MEM5498342.1"/>
    <property type="molecule type" value="Genomic_DNA"/>
</dbReference>
<dbReference type="SUPFAM" id="SSF53335">
    <property type="entry name" value="S-adenosyl-L-methionine-dependent methyltransferases"/>
    <property type="match status" value="1"/>
</dbReference>
<feature type="domain" description="Sulfatase-modifying factor enzyme-like" evidence="4">
    <location>
        <begin position="223"/>
        <end position="464"/>
    </location>
</feature>
<dbReference type="InterPro" id="IPR016187">
    <property type="entry name" value="CTDL_fold"/>
</dbReference>
<dbReference type="Gene3D" id="3.40.50.150">
    <property type="entry name" value="Vaccinia Virus protein VP39"/>
    <property type="match status" value="1"/>
</dbReference>
<evidence type="ECO:0000313" key="7">
    <source>
        <dbReference type="EMBL" id="MEM5498342.1"/>
    </source>
</evidence>
<dbReference type="Proteomes" id="UP001461163">
    <property type="component" value="Unassembled WGS sequence"/>
</dbReference>
<keyword evidence="8" id="KW-1185">Reference proteome</keyword>
<dbReference type="Pfam" id="PF08242">
    <property type="entry name" value="Methyltransf_12"/>
    <property type="match status" value="1"/>
</dbReference>
<evidence type="ECO:0000256" key="2">
    <source>
        <dbReference type="ARBA" id="ARBA00023004"/>
    </source>
</evidence>
<gene>
    <name evidence="7" type="primary">ovoA</name>
    <name evidence="7" type="ORF">WNY77_13110</name>
</gene>
<accession>A0ABU9SWX8</accession>
<evidence type="ECO:0000256" key="3">
    <source>
        <dbReference type="ARBA" id="ARBA00037882"/>
    </source>
</evidence>
<evidence type="ECO:0000259" key="4">
    <source>
        <dbReference type="Pfam" id="PF03781"/>
    </source>
</evidence>
<dbReference type="PANTHER" id="PTHR23150">
    <property type="entry name" value="SULFATASE MODIFYING FACTOR 1, 2"/>
    <property type="match status" value="1"/>
</dbReference>
<comment type="pathway">
    <text evidence="3">Amino-acid biosynthesis; ergothioneine biosynthesis.</text>
</comment>
<protein>
    <submittedName>
        <fullName evidence="7">5-histidylcysteine sulfoxide synthase</fullName>
    </submittedName>
</protein>
<dbReference type="Pfam" id="PF12867">
    <property type="entry name" value="DinB_2"/>
    <property type="match status" value="1"/>
</dbReference>
<dbReference type="RefSeq" id="WP_342881965.1">
    <property type="nucleotide sequence ID" value="NZ_JBBMQS010000007.1"/>
</dbReference>